<dbReference type="SMART" id="SM00530">
    <property type="entry name" value="HTH_XRE"/>
    <property type="match status" value="1"/>
</dbReference>
<feature type="domain" description="HTH cro/C1-type" evidence="1">
    <location>
        <begin position="34"/>
        <end position="87"/>
    </location>
</feature>
<proteinExistence type="predicted"/>
<dbReference type="PROSITE" id="PS50943">
    <property type="entry name" value="HTH_CROC1"/>
    <property type="match status" value="1"/>
</dbReference>
<dbReference type="CDD" id="cd00093">
    <property type="entry name" value="HTH_XRE"/>
    <property type="match status" value="1"/>
</dbReference>
<dbReference type="Gene3D" id="1.10.260.40">
    <property type="entry name" value="lambda repressor-like DNA-binding domains"/>
    <property type="match status" value="1"/>
</dbReference>
<evidence type="ECO:0000313" key="3">
    <source>
        <dbReference type="Proteomes" id="UP000196759"/>
    </source>
</evidence>
<gene>
    <name evidence="2" type="ORF">CBG50_10360</name>
</gene>
<name>A0A1Z3CLJ9_FUSNP</name>
<reference evidence="2 3" key="1">
    <citation type="submission" date="2017-06" db="EMBL/GenBank/DDBJ databases">
        <title>Draft genome sequence of Fusobacterium nucleatum subsp. polymorphum KCOM 1260 (=ChDC F218).</title>
        <authorList>
            <person name="Kook J.-K."/>
            <person name="Park S.-N."/>
            <person name="Lim Y.K."/>
            <person name="Roh H."/>
        </authorList>
    </citation>
    <scope>NUCLEOTIDE SEQUENCE [LARGE SCALE GENOMIC DNA]</scope>
    <source>
        <strain evidence="3">KCOM 1260 (ChDC F218)</strain>
    </source>
</reference>
<accession>A0A1Z3CLJ9</accession>
<dbReference type="AlphaFoldDB" id="A0A1Z3CLJ9"/>
<dbReference type="SUPFAM" id="SSF47413">
    <property type="entry name" value="lambda repressor-like DNA-binding domains"/>
    <property type="match status" value="1"/>
</dbReference>
<evidence type="ECO:0000313" key="2">
    <source>
        <dbReference type="EMBL" id="ASC03626.1"/>
    </source>
</evidence>
<dbReference type="EMBL" id="CP021934">
    <property type="protein sequence ID" value="ASC03626.1"/>
    <property type="molecule type" value="Genomic_DNA"/>
</dbReference>
<protein>
    <submittedName>
        <fullName evidence="2">Transcriptional regulator</fullName>
    </submittedName>
</protein>
<dbReference type="GO" id="GO:0003677">
    <property type="term" value="F:DNA binding"/>
    <property type="evidence" value="ECO:0007669"/>
    <property type="project" value="InterPro"/>
</dbReference>
<dbReference type="Proteomes" id="UP000196759">
    <property type="component" value="Chromosome"/>
</dbReference>
<keyword evidence="3" id="KW-1185">Reference proteome</keyword>
<evidence type="ECO:0000259" key="1">
    <source>
        <dbReference type="PROSITE" id="PS50943"/>
    </source>
</evidence>
<dbReference type="InterPro" id="IPR010982">
    <property type="entry name" value="Lambda_DNA-bd_dom_sf"/>
</dbReference>
<dbReference type="Pfam" id="PF01381">
    <property type="entry name" value="HTH_3"/>
    <property type="match status" value="1"/>
</dbReference>
<organism evidence="2 3">
    <name type="scientific">Fusobacterium nucleatum subsp. polymorphum</name>
    <name type="common">Fusobacterium polymorphum</name>
    <dbReference type="NCBI Taxonomy" id="76857"/>
    <lineage>
        <taxon>Bacteria</taxon>
        <taxon>Fusobacteriati</taxon>
        <taxon>Fusobacteriota</taxon>
        <taxon>Fusobacteriia</taxon>
        <taxon>Fusobacteriales</taxon>
        <taxon>Fusobacteriaceae</taxon>
        <taxon>Fusobacterium</taxon>
    </lineage>
</organism>
<sequence>MTFLYILDNILYMNIDFLNMKTPKEIQLEIAKNVRKRRKELKLTQEEFSKKSGVSFGSIKRFENTGEISLFSLIKIAIILECEDGFLNLFQEKQYNSIEEIINEQD</sequence>
<dbReference type="InterPro" id="IPR001387">
    <property type="entry name" value="Cro/C1-type_HTH"/>
</dbReference>